<dbReference type="CDD" id="cd22363">
    <property type="entry name" value="tRNA-intron_lyase_C"/>
    <property type="match status" value="1"/>
</dbReference>
<dbReference type="Proteomes" id="UP000008854">
    <property type="component" value="Unassembled WGS sequence"/>
</dbReference>
<keyword evidence="6" id="KW-1185">Reference proteome</keyword>
<feature type="compositionally biased region" description="Acidic residues" evidence="4">
    <location>
        <begin position="123"/>
        <end position="142"/>
    </location>
</feature>
<dbReference type="InterPro" id="IPR036167">
    <property type="entry name" value="tRNA_intron_Endo_cat-like_sf"/>
</dbReference>
<evidence type="ECO:0000256" key="2">
    <source>
        <dbReference type="ARBA" id="ARBA00012573"/>
    </source>
</evidence>
<dbReference type="FunCoup" id="A0A3Q0KE63">
    <property type="interactions" value="4"/>
</dbReference>
<evidence type="ECO:0000313" key="6">
    <source>
        <dbReference type="Proteomes" id="UP000008854"/>
    </source>
</evidence>
<evidence type="ECO:0000259" key="5">
    <source>
        <dbReference type="Pfam" id="PF01974"/>
    </source>
</evidence>
<dbReference type="PANTHER" id="PTHR21227">
    <property type="entry name" value="TRNA-SPLICING ENDONUCLEASE SUBUNIT SEN2"/>
    <property type="match status" value="1"/>
</dbReference>
<comment type="similarity">
    <text evidence="1">Belongs to the tRNA-intron endonuclease family.</text>
</comment>
<accession>A0A3Q0KE63</accession>
<reference evidence="6" key="1">
    <citation type="journal article" date="2012" name="PLoS Negl. Trop. Dis.">
        <title>A systematically improved high quality genome and transcriptome of the human blood fluke Schistosoma mansoni.</title>
        <authorList>
            <person name="Protasio A.V."/>
            <person name="Tsai I.J."/>
            <person name="Babbage A."/>
            <person name="Nichol S."/>
            <person name="Hunt M."/>
            <person name="Aslett M.A."/>
            <person name="De Silva N."/>
            <person name="Velarde G.S."/>
            <person name="Anderson T.J."/>
            <person name="Clark R.C."/>
            <person name="Davidson C."/>
            <person name="Dillon G.P."/>
            <person name="Holroyd N.E."/>
            <person name="LoVerde P.T."/>
            <person name="Lloyd C."/>
            <person name="McQuillan J."/>
            <person name="Oliveira G."/>
            <person name="Otto T.D."/>
            <person name="Parker-Manuel S.J."/>
            <person name="Quail M.A."/>
            <person name="Wilson R.A."/>
            <person name="Zerlotini A."/>
            <person name="Dunne D.W."/>
            <person name="Berriman M."/>
        </authorList>
    </citation>
    <scope>NUCLEOTIDE SEQUENCE [LARGE SCALE GENOMIC DNA]</scope>
    <source>
        <strain evidence="6">Puerto Rican</strain>
    </source>
</reference>
<dbReference type="NCBIfam" id="TIGR00324">
    <property type="entry name" value="endA"/>
    <property type="match status" value="1"/>
</dbReference>
<dbReference type="WBParaSite" id="Smp_033140.1">
    <property type="protein sequence ID" value="Smp_033140.1"/>
    <property type="gene ID" value="Smp_033140"/>
</dbReference>
<sequence length="367" mass="41268">MEVFLGRPKLKKPMQIRQSSLSTTSSCFLSESGSNSSSTLPFPILLKEDFTGFNSDHDDNNNDGINSCEQFTFQAVLLNGAKTLITDLEQIKILRKRGCYGFSQNDDFNLRNKTNTVPKEYSTDDDDSDDNVDDDDGGDTSDAEISIHDFYISKGIEKSGENSSNETDVTHLILNDVETLFLLHGLGCLDVYLPVNGSSQFHSTIECQQPDPLSLTEVWFCLCTGCVNLPCLQIHSAREQIEKYSEKELHLLRRYAVYIYYRSRGWIVRSGLCVGGADYLLYAEDPNRRHASFCVLVDRDSTAKDGEQLNCSSIAAHVRVAHSIGKRLILCRVSLPSIEEFSNNPWEGVRKTTVKETLIDYWKPKAN</sequence>
<dbReference type="GO" id="GO:0000379">
    <property type="term" value="P:tRNA-type intron splice site recognition and cleavage"/>
    <property type="evidence" value="ECO:0007669"/>
    <property type="project" value="TreeGrafter"/>
</dbReference>
<name>A0A3Q0KE63_SCHMA</name>
<dbReference type="AlphaFoldDB" id="A0A3Q0KE63"/>
<reference evidence="7" key="2">
    <citation type="submission" date="2018-12" db="UniProtKB">
        <authorList>
            <consortium name="WormBaseParasite"/>
        </authorList>
    </citation>
    <scope>IDENTIFICATION</scope>
    <source>
        <strain evidence="7 8">Puerto Rican</strain>
    </source>
</reference>
<dbReference type="InterPro" id="IPR006676">
    <property type="entry name" value="tRNA_splic"/>
</dbReference>
<dbReference type="Gene3D" id="3.40.1350.10">
    <property type="match status" value="1"/>
</dbReference>
<comment type="catalytic activity">
    <reaction evidence="3">
        <text>pretRNA = a 3'-half-tRNA molecule with a 5'-OH end + a 5'-half-tRNA molecule with a 2',3'-cyclic phosphate end + an intron with a 2',3'-cyclic phosphate and a 5'-hydroxyl terminus.</text>
        <dbReference type="EC" id="4.6.1.16"/>
    </reaction>
</comment>
<evidence type="ECO:0000313" key="8">
    <source>
        <dbReference type="WBParaSite" id="Smp_033140.2"/>
    </source>
</evidence>
<feature type="domain" description="tRNA intron endonuclease catalytic" evidence="5">
    <location>
        <begin position="252"/>
        <end position="333"/>
    </location>
</feature>
<dbReference type="Pfam" id="PF01974">
    <property type="entry name" value="tRNA_int_endo"/>
    <property type="match status" value="1"/>
</dbReference>
<evidence type="ECO:0000256" key="4">
    <source>
        <dbReference type="SAM" id="MobiDB-lite"/>
    </source>
</evidence>
<dbReference type="InterPro" id="IPR006677">
    <property type="entry name" value="tRNA_intron_Endonuc_cat-like"/>
</dbReference>
<dbReference type="PANTHER" id="PTHR21227:SF0">
    <property type="entry name" value="TRNA-SPLICING ENDONUCLEASE SUBUNIT SEN2"/>
    <property type="match status" value="1"/>
</dbReference>
<dbReference type="GO" id="GO:0000213">
    <property type="term" value="F:tRNA-intron lyase activity"/>
    <property type="evidence" value="ECO:0007669"/>
    <property type="project" value="UniProtKB-EC"/>
</dbReference>
<proteinExistence type="inferred from homology"/>
<dbReference type="GO" id="GO:0000214">
    <property type="term" value="C:tRNA-intron endonuclease complex"/>
    <property type="evidence" value="ECO:0007669"/>
    <property type="project" value="TreeGrafter"/>
</dbReference>
<dbReference type="GO" id="GO:0003676">
    <property type="term" value="F:nucleic acid binding"/>
    <property type="evidence" value="ECO:0007669"/>
    <property type="project" value="InterPro"/>
</dbReference>
<dbReference type="SUPFAM" id="SSF53032">
    <property type="entry name" value="tRNA-intron endonuclease catalytic domain-like"/>
    <property type="match status" value="1"/>
</dbReference>
<feature type="region of interest" description="Disordered" evidence="4">
    <location>
        <begin position="113"/>
        <end position="143"/>
    </location>
</feature>
<protein>
    <recommendedName>
        <fullName evidence="2">tRNA-intron lyase</fullName>
        <ecNumber evidence="2">4.6.1.16</ecNumber>
    </recommendedName>
</protein>
<dbReference type="WBParaSite" id="Smp_033140.2">
    <property type="protein sequence ID" value="Smp_033140.2"/>
    <property type="gene ID" value="Smp_033140"/>
</dbReference>
<evidence type="ECO:0000313" key="7">
    <source>
        <dbReference type="WBParaSite" id="Smp_033140.1"/>
    </source>
</evidence>
<dbReference type="EC" id="4.6.1.16" evidence="2"/>
<evidence type="ECO:0000256" key="3">
    <source>
        <dbReference type="ARBA" id="ARBA00034031"/>
    </source>
</evidence>
<dbReference type="InterPro" id="IPR011856">
    <property type="entry name" value="tRNA_endonuc-like_dom_sf"/>
</dbReference>
<dbReference type="STRING" id="6183.A0A3Q0KE63"/>
<dbReference type="GO" id="GO:0005737">
    <property type="term" value="C:cytoplasm"/>
    <property type="evidence" value="ECO:0007669"/>
    <property type="project" value="TreeGrafter"/>
</dbReference>
<organism evidence="6 7">
    <name type="scientific">Schistosoma mansoni</name>
    <name type="common">Blood fluke</name>
    <dbReference type="NCBI Taxonomy" id="6183"/>
    <lineage>
        <taxon>Eukaryota</taxon>
        <taxon>Metazoa</taxon>
        <taxon>Spiralia</taxon>
        <taxon>Lophotrochozoa</taxon>
        <taxon>Platyhelminthes</taxon>
        <taxon>Trematoda</taxon>
        <taxon>Digenea</taxon>
        <taxon>Strigeidida</taxon>
        <taxon>Schistosomatoidea</taxon>
        <taxon>Schistosomatidae</taxon>
        <taxon>Schistosoma</taxon>
    </lineage>
</organism>
<evidence type="ECO:0000256" key="1">
    <source>
        <dbReference type="ARBA" id="ARBA00008078"/>
    </source>
</evidence>